<reference evidence="1" key="1">
    <citation type="journal article" date="2019" name="bioRxiv">
        <title>The Genome of the Zebra Mussel, Dreissena polymorpha: A Resource for Invasive Species Research.</title>
        <authorList>
            <person name="McCartney M.A."/>
            <person name="Auch B."/>
            <person name="Kono T."/>
            <person name="Mallez S."/>
            <person name="Zhang Y."/>
            <person name="Obille A."/>
            <person name="Becker A."/>
            <person name="Abrahante J.E."/>
            <person name="Garbe J."/>
            <person name="Badalamenti J.P."/>
            <person name="Herman A."/>
            <person name="Mangelson H."/>
            <person name="Liachko I."/>
            <person name="Sullivan S."/>
            <person name="Sone E.D."/>
            <person name="Koren S."/>
            <person name="Silverstein K.A.T."/>
            <person name="Beckman K.B."/>
            <person name="Gohl D.M."/>
        </authorList>
    </citation>
    <scope>NUCLEOTIDE SEQUENCE</scope>
    <source>
        <strain evidence="1">Duluth1</strain>
        <tissue evidence="1">Whole animal</tissue>
    </source>
</reference>
<organism evidence="1 2">
    <name type="scientific">Dreissena polymorpha</name>
    <name type="common">Zebra mussel</name>
    <name type="synonym">Mytilus polymorpha</name>
    <dbReference type="NCBI Taxonomy" id="45954"/>
    <lineage>
        <taxon>Eukaryota</taxon>
        <taxon>Metazoa</taxon>
        <taxon>Spiralia</taxon>
        <taxon>Lophotrochozoa</taxon>
        <taxon>Mollusca</taxon>
        <taxon>Bivalvia</taxon>
        <taxon>Autobranchia</taxon>
        <taxon>Heteroconchia</taxon>
        <taxon>Euheterodonta</taxon>
        <taxon>Imparidentia</taxon>
        <taxon>Neoheterodontei</taxon>
        <taxon>Myida</taxon>
        <taxon>Dreissenoidea</taxon>
        <taxon>Dreissenidae</taxon>
        <taxon>Dreissena</taxon>
    </lineage>
</organism>
<dbReference type="EMBL" id="JAIWYP010000015">
    <property type="protein sequence ID" value="KAH3703513.1"/>
    <property type="molecule type" value="Genomic_DNA"/>
</dbReference>
<keyword evidence="2" id="KW-1185">Reference proteome</keyword>
<evidence type="ECO:0000313" key="1">
    <source>
        <dbReference type="EMBL" id="KAH3703513.1"/>
    </source>
</evidence>
<dbReference type="Proteomes" id="UP000828390">
    <property type="component" value="Unassembled WGS sequence"/>
</dbReference>
<reference evidence="1" key="2">
    <citation type="submission" date="2020-11" db="EMBL/GenBank/DDBJ databases">
        <authorList>
            <person name="McCartney M.A."/>
            <person name="Auch B."/>
            <person name="Kono T."/>
            <person name="Mallez S."/>
            <person name="Becker A."/>
            <person name="Gohl D.M."/>
            <person name="Silverstein K.A.T."/>
            <person name="Koren S."/>
            <person name="Bechman K.B."/>
            <person name="Herman A."/>
            <person name="Abrahante J.E."/>
            <person name="Garbe J."/>
        </authorList>
    </citation>
    <scope>NUCLEOTIDE SEQUENCE</scope>
    <source>
        <strain evidence="1">Duluth1</strain>
        <tissue evidence="1">Whole animal</tissue>
    </source>
</reference>
<accession>A0A9D3YSP8</accession>
<protein>
    <submittedName>
        <fullName evidence="1">Uncharacterized protein</fullName>
    </submittedName>
</protein>
<proteinExistence type="predicted"/>
<dbReference type="AlphaFoldDB" id="A0A9D3YSP8"/>
<evidence type="ECO:0000313" key="2">
    <source>
        <dbReference type="Proteomes" id="UP000828390"/>
    </source>
</evidence>
<sequence length="52" mass="5873">MTATLVGPQGPLMATIKRRKLAWFGHLTRHESQAAHKRLEDDICIVVPHFPP</sequence>
<gene>
    <name evidence="1" type="ORF">DPMN_078551</name>
</gene>
<comment type="caution">
    <text evidence="1">The sequence shown here is derived from an EMBL/GenBank/DDBJ whole genome shotgun (WGS) entry which is preliminary data.</text>
</comment>
<name>A0A9D3YSP8_DREPO</name>